<evidence type="ECO:0000313" key="9">
    <source>
        <dbReference type="Proteomes" id="UP000051870"/>
    </source>
</evidence>
<sequence length="462" mass="50207">MTETHPRPSLWRRFSQGKNLGARAARSSVFTILGYGGSQFLRLLSNLILTRLLFPEAFGLLSLVWVFMVGLQNFSDIGIATSIQQNKRGDDPEFLDTAWTLQVVRGLLLWGLTIVLAQPVATFYDAPQLAQLLPVVGLTLLIAGFFPARKESANRHLMLGRVTMLDLGAQAFGLVVGVLIAWLTGSIWALVFSAVATSAVQLVFYNLFLPGRKSRFGFDKSSAAEIAKFGSWIFFSTIAGFIFSQGDKLVLGKFLSLHALGIYNIGFFWASFPLMLGGMVVWKVLIPVYRERPPAQSSDNFRALQKLRFALTGGLFVMLVFLALSGVVMVHVLYDDRYVLAGGVLVMVAIVQIPQVIVLTYDQSALASGDARRFFILAATRAAFMIAGLLIGVQVAGLLGALIGQAVAMILVYPVAVWMARSQGSWDPLHDAIFAGLGILCATAAYSLNSEAIYALSALNLP</sequence>
<organism evidence="8 9">
    <name type="scientific">Shimia thalassica</name>
    <dbReference type="NCBI Taxonomy" id="1715693"/>
    <lineage>
        <taxon>Bacteria</taxon>
        <taxon>Pseudomonadati</taxon>
        <taxon>Pseudomonadota</taxon>
        <taxon>Alphaproteobacteria</taxon>
        <taxon>Rhodobacterales</taxon>
        <taxon>Roseobacteraceae</taxon>
    </lineage>
</organism>
<feature type="transmembrane region" description="Helical" evidence="7">
    <location>
        <begin position="158"/>
        <end position="181"/>
    </location>
</feature>
<feature type="transmembrane region" description="Helical" evidence="7">
    <location>
        <begin position="129"/>
        <end position="146"/>
    </location>
</feature>
<proteinExistence type="inferred from homology"/>
<keyword evidence="5 7" id="KW-1133">Transmembrane helix</keyword>
<dbReference type="PANTHER" id="PTHR30250">
    <property type="entry name" value="PST FAMILY PREDICTED COLANIC ACID TRANSPORTER"/>
    <property type="match status" value="1"/>
</dbReference>
<evidence type="ECO:0000313" key="8">
    <source>
        <dbReference type="EMBL" id="CUK12388.1"/>
    </source>
</evidence>
<dbReference type="Pfam" id="PF13440">
    <property type="entry name" value="Polysacc_synt_3"/>
    <property type="match status" value="1"/>
</dbReference>
<feature type="transmembrane region" description="Helical" evidence="7">
    <location>
        <begin position="399"/>
        <end position="420"/>
    </location>
</feature>
<dbReference type="Proteomes" id="UP000051870">
    <property type="component" value="Unassembled WGS sequence"/>
</dbReference>
<evidence type="ECO:0000256" key="6">
    <source>
        <dbReference type="ARBA" id="ARBA00023136"/>
    </source>
</evidence>
<dbReference type="GO" id="GO:0005886">
    <property type="term" value="C:plasma membrane"/>
    <property type="evidence" value="ECO:0007669"/>
    <property type="project" value="UniProtKB-SubCell"/>
</dbReference>
<gene>
    <name evidence="8" type="primary">wzxC</name>
    <name evidence="8" type="ORF">PH7735_03666</name>
</gene>
<keyword evidence="9" id="KW-1185">Reference proteome</keyword>
<reference evidence="9" key="1">
    <citation type="submission" date="2015-09" db="EMBL/GenBank/DDBJ databases">
        <authorList>
            <person name="Rodrigo-Torres Lidia"/>
            <person name="Arahal R.David."/>
        </authorList>
    </citation>
    <scope>NUCLEOTIDE SEQUENCE [LARGE SCALE GENOMIC DNA]</scope>
    <source>
        <strain evidence="9">CECT 7735</strain>
    </source>
</reference>
<dbReference type="AlphaFoldDB" id="A0A0P1IH52"/>
<evidence type="ECO:0000256" key="7">
    <source>
        <dbReference type="SAM" id="Phobius"/>
    </source>
</evidence>
<feature type="transmembrane region" description="Helical" evidence="7">
    <location>
        <begin position="340"/>
        <end position="362"/>
    </location>
</feature>
<feature type="transmembrane region" description="Helical" evidence="7">
    <location>
        <begin position="307"/>
        <end position="334"/>
    </location>
</feature>
<comment type="similarity">
    <text evidence="2">Belongs to the polysaccharide synthase family.</text>
</comment>
<keyword evidence="6 7" id="KW-0472">Membrane</keyword>
<feature type="transmembrane region" description="Helical" evidence="7">
    <location>
        <begin position="187"/>
        <end position="208"/>
    </location>
</feature>
<dbReference type="EMBL" id="CYTW01000006">
    <property type="protein sequence ID" value="CUK12388.1"/>
    <property type="molecule type" value="Genomic_DNA"/>
</dbReference>
<comment type="subcellular location">
    <subcellularLocation>
        <location evidence="1">Cell membrane</location>
        <topology evidence="1">Multi-pass membrane protein</topology>
    </subcellularLocation>
</comment>
<evidence type="ECO:0000256" key="4">
    <source>
        <dbReference type="ARBA" id="ARBA00022692"/>
    </source>
</evidence>
<feature type="transmembrane region" description="Helical" evidence="7">
    <location>
        <begin position="374"/>
        <end position="393"/>
    </location>
</feature>
<evidence type="ECO:0000256" key="5">
    <source>
        <dbReference type="ARBA" id="ARBA00022989"/>
    </source>
</evidence>
<evidence type="ECO:0000256" key="1">
    <source>
        <dbReference type="ARBA" id="ARBA00004651"/>
    </source>
</evidence>
<name>A0A0P1IH52_9RHOB</name>
<accession>A0A0P1IH52</accession>
<dbReference type="InterPro" id="IPR050833">
    <property type="entry name" value="Poly_Biosynth_Transport"/>
</dbReference>
<evidence type="ECO:0000256" key="3">
    <source>
        <dbReference type="ARBA" id="ARBA00022475"/>
    </source>
</evidence>
<evidence type="ECO:0000256" key="2">
    <source>
        <dbReference type="ARBA" id="ARBA00007430"/>
    </source>
</evidence>
<keyword evidence="4 7" id="KW-0812">Transmembrane</keyword>
<dbReference type="RefSeq" id="WP_058312841.1">
    <property type="nucleotide sequence ID" value="NZ_CYTW01000006.1"/>
</dbReference>
<dbReference type="STRING" id="1715693.PH7735_03666"/>
<dbReference type="PANTHER" id="PTHR30250:SF10">
    <property type="entry name" value="LIPOPOLYSACCHARIDE BIOSYNTHESIS PROTEIN WZXC"/>
    <property type="match status" value="1"/>
</dbReference>
<protein>
    <submittedName>
        <fullName evidence="8">Lipopolysaccharide biosynthesis protein WzxC</fullName>
    </submittedName>
</protein>
<keyword evidence="3" id="KW-1003">Cell membrane</keyword>
<feature type="transmembrane region" description="Helical" evidence="7">
    <location>
        <begin position="57"/>
        <end position="74"/>
    </location>
</feature>
<feature type="transmembrane region" description="Helical" evidence="7">
    <location>
        <begin position="229"/>
        <end position="246"/>
    </location>
</feature>
<dbReference type="GeneID" id="83882639"/>
<feature type="transmembrane region" description="Helical" evidence="7">
    <location>
        <begin position="432"/>
        <end position="456"/>
    </location>
</feature>
<feature type="transmembrane region" description="Helical" evidence="7">
    <location>
        <begin position="266"/>
        <end position="286"/>
    </location>
</feature>